<dbReference type="Gene3D" id="3.40.1350.10">
    <property type="match status" value="1"/>
</dbReference>
<dbReference type="RefSeq" id="WP_132222216.1">
    <property type="nucleotide sequence ID" value="NZ_CP103866.1"/>
</dbReference>
<sequence>MNRDRRQTVGRIGEEAAARLLMKKGYRILDRNWRSKLGEIDIVASQGELLVIVEVRTTTGNHFGAGMESVDYRKQQKVRRLATQYAQKHHRLGCPQRIDVISVLLSRDLTPVRIDHIEGAF</sequence>
<dbReference type="Pfam" id="PF02021">
    <property type="entry name" value="UPF0102"/>
    <property type="match status" value="1"/>
</dbReference>
<dbReference type="EMBL" id="CP103866">
    <property type="protein sequence ID" value="UWE02616.1"/>
    <property type="molecule type" value="Genomic_DNA"/>
</dbReference>
<dbReference type="NCBIfam" id="TIGR00252">
    <property type="entry name" value="YraN family protein"/>
    <property type="match status" value="1"/>
</dbReference>
<dbReference type="HAMAP" id="MF_00048">
    <property type="entry name" value="UPF0102"/>
    <property type="match status" value="1"/>
</dbReference>
<name>A0ABY5TYY7_LACSH</name>
<dbReference type="InterPro" id="IPR011856">
    <property type="entry name" value="tRNA_endonuc-like_dom_sf"/>
</dbReference>
<proteinExistence type="inferred from homology"/>
<accession>A0ABY5TYY7</accession>
<organism evidence="3 4">
    <name type="scientific">Laceyella sacchari</name>
    <name type="common">Thermoactinomyces thalpophilus</name>
    <dbReference type="NCBI Taxonomy" id="37482"/>
    <lineage>
        <taxon>Bacteria</taxon>
        <taxon>Bacillati</taxon>
        <taxon>Bacillota</taxon>
        <taxon>Bacilli</taxon>
        <taxon>Bacillales</taxon>
        <taxon>Thermoactinomycetaceae</taxon>
        <taxon>Laceyella</taxon>
    </lineage>
</organism>
<dbReference type="InterPro" id="IPR011335">
    <property type="entry name" value="Restrct_endonuc-II-like"/>
</dbReference>
<evidence type="ECO:0000313" key="3">
    <source>
        <dbReference type="EMBL" id="UWE02616.1"/>
    </source>
</evidence>
<keyword evidence="4" id="KW-1185">Reference proteome</keyword>
<gene>
    <name evidence="3" type="ORF">NYR52_10715</name>
</gene>
<dbReference type="InterPro" id="IPR003509">
    <property type="entry name" value="UPF0102_YraN-like"/>
</dbReference>
<dbReference type="PANTHER" id="PTHR34039:SF1">
    <property type="entry name" value="UPF0102 PROTEIN YRAN"/>
    <property type="match status" value="1"/>
</dbReference>
<dbReference type="PANTHER" id="PTHR34039">
    <property type="entry name" value="UPF0102 PROTEIN YRAN"/>
    <property type="match status" value="1"/>
</dbReference>
<dbReference type="NCBIfam" id="NF009154">
    <property type="entry name" value="PRK12497.3-3"/>
    <property type="match status" value="1"/>
</dbReference>
<dbReference type="CDD" id="cd20736">
    <property type="entry name" value="PoNe_Nuclease"/>
    <property type="match status" value="1"/>
</dbReference>
<comment type="similarity">
    <text evidence="1 2">Belongs to the UPF0102 family.</text>
</comment>
<protein>
    <recommendedName>
        <fullName evidence="2">UPF0102 protein NYR52_10715</fullName>
    </recommendedName>
</protein>
<evidence type="ECO:0000256" key="1">
    <source>
        <dbReference type="ARBA" id="ARBA00006738"/>
    </source>
</evidence>
<evidence type="ECO:0000313" key="4">
    <source>
        <dbReference type="Proteomes" id="UP001058650"/>
    </source>
</evidence>
<dbReference type="SUPFAM" id="SSF52980">
    <property type="entry name" value="Restriction endonuclease-like"/>
    <property type="match status" value="1"/>
</dbReference>
<evidence type="ECO:0000256" key="2">
    <source>
        <dbReference type="HAMAP-Rule" id="MF_00048"/>
    </source>
</evidence>
<dbReference type="Proteomes" id="UP001058650">
    <property type="component" value="Chromosome"/>
</dbReference>
<reference evidence="3" key="1">
    <citation type="submission" date="2022-08" db="EMBL/GenBank/DDBJ databases">
        <title>The complete genome sequence of the thermophilic bacterium Laceyella sacchari FBKL4.010 reveals the basis for tetramethylpyrazine biosynthesis in Moutai-flavor Daqu.</title>
        <authorList>
            <person name="Li D."/>
            <person name="Huang W."/>
            <person name="Wang C."/>
            <person name="Qiu S."/>
        </authorList>
    </citation>
    <scope>NUCLEOTIDE SEQUENCE</scope>
    <source>
        <strain evidence="3">FBKL4.014</strain>
    </source>
</reference>
<dbReference type="NCBIfam" id="NF009150">
    <property type="entry name" value="PRK12497.1-3"/>
    <property type="match status" value="1"/>
</dbReference>